<protein>
    <submittedName>
        <fullName evidence="2">Nucleoside-diphosphate-sugar epimerase</fullName>
    </submittedName>
</protein>
<dbReference type="STRING" id="1333662.LPB303_05055"/>
<evidence type="ECO:0000259" key="1">
    <source>
        <dbReference type="Pfam" id="PF01370"/>
    </source>
</evidence>
<comment type="caution">
    <text evidence="2">The sequence shown here is derived from an EMBL/GenBank/DDBJ whole genome shotgun (WGS) entry which is preliminary data.</text>
</comment>
<proteinExistence type="predicted"/>
<dbReference type="OrthoDB" id="329806at2"/>
<evidence type="ECO:0000313" key="2">
    <source>
        <dbReference type="EMBL" id="OAD45923.1"/>
    </source>
</evidence>
<sequence length="307" mass="34091">MHSNLHIITGNKGFVGLNLVKYLNNQDKEIKGISRKPSKTELSYKTLNLEELNKAKSCIHLAGKAHDLKKTSEDSAYFEVNTDLTKKLFDQFLQSDCEVFIYMSSVKAAADEVVGVLTEEVTANPVTVYGKSKLAAENYILSKQIPENKRVYILRPCMIHGPNNKGNLNLLYSFVSKGIPYPFGKYENQRSFVSVENLCFVINELIDNTAVPSGIYNVADDASLSTTELVKTIGNGIGKPAKVLNIPKFFVNILAKIGDVLPLPVNSERLQKLTENYEVSNSKIKKALQKELPLSVKEGIKKTIASF</sequence>
<dbReference type="InterPro" id="IPR001509">
    <property type="entry name" value="Epimerase_deHydtase"/>
</dbReference>
<dbReference type="RefSeq" id="WP_068448972.1">
    <property type="nucleotide sequence ID" value="NZ_CP150660.1"/>
</dbReference>
<dbReference type="PANTHER" id="PTHR43245:SF58">
    <property type="entry name" value="BLL5923 PROTEIN"/>
    <property type="match status" value="1"/>
</dbReference>
<gene>
    <name evidence="2" type="ORF">LPB303_05055</name>
</gene>
<accession>A0A176TEF7</accession>
<dbReference type="Proteomes" id="UP000076923">
    <property type="component" value="Unassembled WGS sequence"/>
</dbReference>
<dbReference type="Pfam" id="PF01370">
    <property type="entry name" value="Epimerase"/>
    <property type="match status" value="1"/>
</dbReference>
<reference evidence="2 3" key="1">
    <citation type="submission" date="2016-02" db="EMBL/GenBank/DDBJ databases">
        <title>Draft genome sequence of Polaribacter atrinae KACC17473.</title>
        <authorList>
            <person name="Shin S.-K."/>
            <person name="Yi H."/>
        </authorList>
    </citation>
    <scope>NUCLEOTIDE SEQUENCE [LARGE SCALE GENOMIC DNA]</scope>
    <source>
        <strain evidence="2 3">KACC 17473</strain>
    </source>
</reference>
<dbReference type="PANTHER" id="PTHR43245">
    <property type="entry name" value="BIFUNCTIONAL POLYMYXIN RESISTANCE PROTEIN ARNA"/>
    <property type="match status" value="1"/>
</dbReference>
<dbReference type="EMBL" id="LVWE01000010">
    <property type="protein sequence ID" value="OAD45923.1"/>
    <property type="molecule type" value="Genomic_DNA"/>
</dbReference>
<keyword evidence="3" id="KW-1185">Reference proteome</keyword>
<dbReference type="AlphaFoldDB" id="A0A176TEF7"/>
<name>A0A176TEF7_9FLAO</name>
<organism evidence="2 3">
    <name type="scientific">Polaribacter atrinae</name>
    <dbReference type="NCBI Taxonomy" id="1333662"/>
    <lineage>
        <taxon>Bacteria</taxon>
        <taxon>Pseudomonadati</taxon>
        <taxon>Bacteroidota</taxon>
        <taxon>Flavobacteriia</taxon>
        <taxon>Flavobacteriales</taxon>
        <taxon>Flavobacteriaceae</taxon>
    </lineage>
</organism>
<dbReference type="Gene3D" id="3.40.50.720">
    <property type="entry name" value="NAD(P)-binding Rossmann-like Domain"/>
    <property type="match status" value="1"/>
</dbReference>
<evidence type="ECO:0000313" key="3">
    <source>
        <dbReference type="Proteomes" id="UP000076923"/>
    </source>
</evidence>
<dbReference type="InterPro" id="IPR050177">
    <property type="entry name" value="Lipid_A_modif_metabolic_enz"/>
</dbReference>
<dbReference type="SUPFAM" id="SSF51735">
    <property type="entry name" value="NAD(P)-binding Rossmann-fold domains"/>
    <property type="match status" value="1"/>
</dbReference>
<dbReference type="InterPro" id="IPR036291">
    <property type="entry name" value="NAD(P)-bd_dom_sf"/>
</dbReference>
<feature type="domain" description="NAD-dependent epimerase/dehydratase" evidence="1">
    <location>
        <begin position="7"/>
        <end position="219"/>
    </location>
</feature>